<feature type="compositionally biased region" description="Polar residues" evidence="1">
    <location>
        <begin position="596"/>
        <end position="639"/>
    </location>
</feature>
<feature type="compositionally biased region" description="Basic and acidic residues" evidence="1">
    <location>
        <begin position="345"/>
        <end position="362"/>
    </location>
</feature>
<feature type="compositionally biased region" description="Polar residues" evidence="1">
    <location>
        <begin position="562"/>
        <end position="572"/>
    </location>
</feature>
<sequence>MNGADETTHLPPSLQHFFKVVLGMEWPEGSEGGLKAISHAWGQFHDDLDAVLDEFPSIANQLDRSFDGVTASKVLGFMRGDLATGLEQLKQQAAAFEKQAKNAAADIQKNKIMLVVFAALTLAAIIQLLSTLFGAIFIPVVQMAARLTIQGILQLLKAKLSQLTVRQVGAQLWNLSTTIAKWAAGGAALMVGVDAGIQGGQIASGNRDGWDTESLKGSAIGGAIGGAAAGVFHGLARGAGNFFSKEIRHQLPRGWQKTFDIAGPAGYGIGQVAMVAFSNPLVFLALKDEKGVMWEGILGALSGPGGRGGGVTGTGATVLGQSFLDNLDRLGLGWLKPATASAVGGDEKSESGEGDSSGRSESEQPPPYADSENKTPSYDEKPERQPLIIPEAGSTSTKNESAKDGVTETVRDVSASDKSPLGTLFSSDAPARPEIATESAGRPDLRDFLAGEEKVAASDGSPTGQRSQSTAASQVPITSEEPATQVGGRTGEASAPAATVGGEQTRTDGSRGETTVPDGRQERATGFTQPSMESGEQRVAGVTDQVAAGAGSRGGSAAATDGRQTGSATETGAQPVARGPVQASGGARGDSISAPAGQQTGGDSRSSTTPGSQQAAGLSRPATESGNQSSAATNTQPQWQPGAGSRLESAASAGQPQTQGQSARPGAPEAPSRTGGEVPSTSRTPGQQVSSSSPGVVPERVPATASGTTNQSDRPATAPGTGDGSRPVKEPSHAGVTGSTTTPARPGAPESRQAPSLAGSDGSPTRQSSAVKPTGPLSSRDGVGARPAPETSTPRTTSTPRSTTPGAVTSDGPTRPATSNTPAPQVPAHLAASVTPEAETGSGTAGAVGSVGDPVLLSDVVGGGRVGLSDVDFVSLRDGVGRVVGV</sequence>
<name>M2XXJ6_9PSEU</name>
<keyword evidence="2" id="KW-1133">Transmembrane helix</keyword>
<evidence type="ECO:0000313" key="5">
    <source>
        <dbReference type="Proteomes" id="UP000054226"/>
    </source>
</evidence>
<feature type="compositionally biased region" description="Polar residues" evidence="1">
    <location>
        <begin position="460"/>
        <end position="477"/>
    </location>
</feature>
<keyword evidence="2" id="KW-0472">Membrane</keyword>
<reference evidence="4 5" key="1">
    <citation type="journal article" date="2013" name="Genome Announc.">
        <title>Draft Genome Sequence of Amycolatopsis decaplanina Strain DSM 44594T.</title>
        <authorList>
            <person name="Kaur N."/>
            <person name="Kumar S."/>
            <person name="Bala M."/>
            <person name="Raghava G.P."/>
            <person name="Mayilraj S."/>
        </authorList>
    </citation>
    <scope>NUCLEOTIDE SEQUENCE [LARGE SCALE GENOMIC DNA]</scope>
    <source>
        <strain evidence="4 5">DSM 44594</strain>
    </source>
</reference>
<dbReference type="EMBL" id="AOHO01000012">
    <property type="protein sequence ID" value="EME65701.1"/>
    <property type="molecule type" value="Genomic_DNA"/>
</dbReference>
<feature type="compositionally biased region" description="Basic and acidic residues" evidence="1">
    <location>
        <begin position="400"/>
        <end position="415"/>
    </location>
</feature>
<dbReference type="RefSeq" id="WP_007028022.1">
    <property type="nucleotide sequence ID" value="NZ_AOHO01000012.1"/>
</dbReference>
<organism evidence="4 5">
    <name type="scientific">Amycolatopsis decaplanina DSM 44594</name>
    <dbReference type="NCBI Taxonomy" id="1284240"/>
    <lineage>
        <taxon>Bacteria</taxon>
        <taxon>Bacillati</taxon>
        <taxon>Actinomycetota</taxon>
        <taxon>Actinomycetes</taxon>
        <taxon>Pseudonocardiales</taxon>
        <taxon>Pseudonocardiaceae</taxon>
        <taxon>Amycolatopsis</taxon>
    </lineage>
</organism>
<protein>
    <submittedName>
        <fullName evidence="4">PE-PGRS family protein</fullName>
    </submittedName>
</protein>
<dbReference type="InterPro" id="IPR057746">
    <property type="entry name" value="CpnT-like_N"/>
</dbReference>
<gene>
    <name evidence="4" type="ORF">H074_00357</name>
</gene>
<keyword evidence="5" id="KW-1185">Reference proteome</keyword>
<feature type="compositionally biased region" description="Polar residues" evidence="1">
    <location>
        <begin position="705"/>
        <end position="714"/>
    </location>
</feature>
<feature type="compositionally biased region" description="Polar residues" evidence="1">
    <location>
        <begin position="762"/>
        <end position="771"/>
    </location>
</feature>
<evidence type="ECO:0000256" key="1">
    <source>
        <dbReference type="SAM" id="MobiDB-lite"/>
    </source>
</evidence>
<feature type="compositionally biased region" description="Low complexity" evidence="1">
    <location>
        <begin position="840"/>
        <end position="852"/>
    </location>
</feature>
<feature type="region of interest" description="Disordered" evidence="1">
    <location>
        <begin position="340"/>
        <end position="861"/>
    </location>
</feature>
<accession>M2XXJ6</accession>
<evidence type="ECO:0000313" key="4">
    <source>
        <dbReference type="EMBL" id="EME65701.1"/>
    </source>
</evidence>
<feature type="transmembrane region" description="Helical" evidence="2">
    <location>
        <begin position="112"/>
        <end position="138"/>
    </location>
</feature>
<feature type="compositionally biased region" description="Low complexity" evidence="1">
    <location>
        <begin position="685"/>
        <end position="698"/>
    </location>
</feature>
<dbReference type="AlphaFoldDB" id="M2XXJ6"/>
<evidence type="ECO:0000256" key="2">
    <source>
        <dbReference type="SAM" id="Phobius"/>
    </source>
</evidence>
<feature type="compositionally biased region" description="Polar residues" evidence="1">
    <location>
        <begin position="652"/>
        <end position="662"/>
    </location>
</feature>
<feature type="domain" description="Outer membrane channel protein CpnT-like N-terminal" evidence="3">
    <location>
        <begin position="15"/>
        <end position="146"/>
    </location>
</feature>
<evidence type="ECO:0000259" key="3">
    <source>
        <dbReference type="Pfam" id="PF25547"/>
    </source>
</evidence>
<feature type="compositionally biased region" description="Basic and acidic residues" evidence="1">
    <location>
        <begin position="371"/>
        <end position="384"/>
    </location>
</feature>
<feature type="compositionally biased region" description="Basic and acidic residues" evidence="1">
    <location>
        <begin position="441"/>
        <end position="456"/>
    </location>
</feature>
<comment type="caution">
    <text evidence="4">The sequence shown here is derived from an EMBL/GenBank/DDBJ whole genome shotgun (WGS) entry which is preliminary data.</text>
</comment>
<dbReference type="Proteomes" id="UP000054226">
    <property type="component" value="Unassembled WGS sequence"/>
</dbReference>
<keyword evidence="2" id="KW-0812">Transmembrane</keyword>
<feature type="non-terminal residue" evidence="4">
    <location>
        <position position="886"/>
    </location>
</feature>
<proteinExistence type="predicted"/>
<dbReference type="Pfam" id="PF25547">
    <property type="entry name" value="WXG100_2"/>
    <property type="match status" value="1"/>
</dbReference>
<feature type="compositionally biased region" description="Low complexity" evidence="1">
    <location>
        <begin position="547"/>
        <end position="559"/>
    </location>
</feature>
<feature type="compositionally biased region" description="Low complexity" evidence="1">
    <location>
        <begin position="791"/>
        <end position="805"/>
    </location>
</feature>